<keyword evidence="3" id="KW-0175">Coiled coil</keyword>
<name>A0AAF0WFX0_DAUCS</name>
<evidence type="ECO:0000256" key="1">
    <source>
        <dbReference type="ARBA" id="ARBA00022448"/>
    </source>
</evidence>
<dbReference type="AlphaFoldDB" id="A0AAF0WFX0"/>
<feature type="coiled-coil region" evidence="3">
    <location>
        <begin position="408"/>
        <end position="469"/>
    </location>
</feature>
<evidence type="ECO:0000313" key="7">
    <source>
        <dbReference type="Proteomes" id="UP000077755"/>
    </source>
</evidence>
<dbReference type="Pfam" id="PF05641">
    <property type="entry name" value="Agenet"/>
    <property type="match status" value="1"/>
</dbReference>
<feature type="compositionally biased region" description="Basic residues" evidence="4">
    <location>
        <begin position="140"/>
        <end position="153"/>
    </location>
</feature>
<dbReference type="PANTHER" id="PTHR31917">
    <property type="entry name" value="AGENET DOMAIN-CONTAINING PROTEIN-RELATED"/>
    <property type="match status" value="1"/>
</dbReference>
<evidence type="ECO:0000256" key="2">
    <source>
        <dbReference type="ARBA" id="ARBA00022604"/>
    </source>
</evidence>
<feature type="domain" description="Agenet" evidence="5">
    <location>
        <begin position="65"/>
        <end position="121"/>
    </location>
</feature>
<dbReference type="CDD" id="cd20405">
    <property type="entry name" value="Tudor_Agenet_AtDUF_rpt1_3"/>
    <property type="match status" value="1"/>
</dbReference>
<evidence type="ECO:0000256" key="4">
    <source>
        <dbReference type="SAM" id="MobiDB-lite"/>
    </source>
</evidence>
<dbReference type="PANTHER" id="PTHR31917:SF147">
    <property type="entry name" value="AGENET DOMAIN-CONTAINING PROTEIN"/>
    <property type="match status" value="1"/>
</dbReference>
<accession>A0AAF0WFX0</accession>
<proteinExistence type="predicted"/>
<dbReference type="Proteomes" id="UP000077755">
    <property type="component" value="Chromosome 2"/>
</dbReference>
<evidence type="ECO:0000313" key="6">
    <source>
        <dbReference type="EMBL" id="WOG88812.1"/>
    </source>
</evidence>
<dbReference type="CDD" id="cd20406">
    <property type="entry name" value="Tudor_Agenet_AtDUF_rpt2_4"/>
    <property type="match status" value="1"/>
</dbReference>
<reference evidence="6" key="2">
    <citation type="submission" date="2022-03" db="EMBL/GenBank/DDBJ databases">
        <title>Draft title - Genomic analysis of global carrot germplasm unveils the trajectory of domestication and the origin of high carotenoid orange carrot.</title>
        <authorList>
            <person name="Iorizzo M."/>
            <person name="Ellison S."/>
            <person name="Senalik D."/>
            <person name="Macko-Podgorni A."/>
            <person name="Grzebelus D."/>
            <person name="Bostan H."/>
            <person name="Rolling W."/>
            <person name="Curaba J."/>
            <person name="Simon P."/>
        </authorList>
    </citation>
    <scope>NUCLEOTIDE SEQUENCE</scope>
    <source>
        <tissue evidence="6">Leaf</tissue>
    </source>
</reference>
<evidence type="ECO:0000256" key="3">
    <source>
        <dbReference type="SAM" id="Coils"/>
    </source>
</evidence>
<feature type="region of interest" description="Disordered" evidence="4">
    <location>
        <begin position="131"/>
        <end position="175"/>
    </location>
</feature>
<dbReference type="Pfam" id="PF05266">
    <property type="entry name" value="DUF724"/>
    <property type="match status" value="1"/>
</dbReference>
<dbReference type="InterPro" id="IPR008395">
    <property type="entry name" value="Agenet-like_dom"/>
</dbReference>
<reference evidence="6" key="1">
    <citation type="journal article" date="2016" name="Nat. Genet.">
        <title>A high-quality carrot genome assembly provides new insights into carotenoid accumulation and asterid genome evolution.</title>
        <authorList>
            <person name="Iorizzo M."/>
            <person name="Ellison S."/>
            <person name="Senalik D."/>
            <person name="Zeng P."/>
            <person name="Satapoomin P."/>
            <person name="Huang J."/>
            <person name="Bowman M."/>
            <person name="Iovene M."/>
            <person name="Sanseverino W."/>
            <person name="Cavagnaro P."/>
            <person name="Yildiz M."/>
            <person name="Macko-Podgorni A."/>
            <person name="Moranska E."/>
            <person name="Grzebelus E."/>
            <person name="Grzebelus D."/>
            <person name="Ashrafi H."/>
            <person name="Zheng Z."/>
            <person name="Cheng S."/>
            <person name="Spooner D."/>
            <person name="Van Deynze A."/>
            <person name="Simon P."/>
        </authorList>
    </citation>
    <scope>NUCLEOTIDE SEQUENCE</scope>
    <source>
        <tissue evidence="6">Leaf</tissue>
    </source>
</reference>
<evidence type="ECO:0000259" key="5">
    <source>
        <dbReference type="SMART" id="SM00743"/>
    </source>
</evidence>
<dbReference type="InterPro" id="IPR007930">
    <property type="entry name" value="DUF724"/>
</dbReference>
<gene>
    <name evidence="6" type="ORF">DCAR_0208047</name>
</gene>
<keyword evidence="1" id="KW-0813">Transport</keyword>
<dbReference type="EMBL" id="CP093344">
    <property type="protein sequence ID" value="WOG88812.1"/>
    <property type="molecule type" value="Genomic_DNA"/>
</dbReference>
<dbReference type="SMART" id="SM00743">
    <property type="entry name" value="Agenet"/>
    <property type="match status" value="2"/>
</dbReference>
<sequence length="500" mass="56059">MFTEGTAVEVSFKEEKHDVWHVGTVMKVTGINKFLVKFQCPGDDDDEQEVSSSDVRPSPPSAKANNFALREEVEAYFECCWRSGVVKELLVDRRYLVFIKQAKTEMIFDIVNLRPRMVWIDGKWSNEAKSIKESTERGNSAKRKRGRPKKLPKKQIGNEAKPNAENNFLNSTTFNDIPNDGNSGILEIGASHRHNSARKTTNTPLLEGQAGEAVLTERVSQPKNFVSNGHGELNNSVDIESHYEGALHVGRQEGFGTAPLKGDTMESYPLQKDGPNDLPDRNLIQCAESNNKGGELGPPATSRTDAMGNEVTLPFVKRSPVWKYIDSLETYKKMAQKPHFSPLYRNVEENHEGLAISLMVNFHNLVENTSKLRFSSDIAVIERGLEALAKFKSHGFDVENVQACLTQLLLKKQKAEELQKECDDTRSKISNSSHKGELDEEISRLCQKLKEIEKELSQAKLKKENRDTDSSALQSRMHAVAENIKSIQVEFESIVGSLGK</sequence>
<dbReference type="InterPro" id="IPR014002">
    <property type="entry name" value="Agenet_dom_plant"/>
</dbReference>
<feature type="compositionally biased region" description="Polar residues" evidence="4">
    <location>
        <begin position="164"/>
        <end position="175"/>
    </location>
</feature>
<keyword evidence="2" id="KW-0341">Growth regulation</keyword>
<organism evidence="6 7">
    <name type="scientific">Daucus carota subsp. sativus</name>
    <name type="common">Carrot</name>
    <dbReference type="NCBI Taxonomy" id="79200"/>
    <lineage>
        <taxon>Eukaryota</taxon>
        <taxon>Viridiplantae</taxon>
        <taxon>Streptophyta</taxon>
        <taxon>Embryophyta</taxon>
        <taxon>Tracheophyta</taxon>
        <taxon>Spermatophyta</taxon>
        <taxon>Magnoliopsida</taxon>
        <taxon>eudicotyledons</taxon>
        <taxon>Gunneridae</taxon>
        <taxon>Pentapetalae</taxon>
        <taxon>asterids</taxon>
        <taxon>campanulids</taxon>
        <taxon>Apiales</taxon>
        <taxon>Apiaceae</taxon>
        <taxon>Apioideae</taxon>
        <taxon>Scandiceae</taxon>
        <taxon>Daucinae</taxon>
        <taxon>Daucus</taxon>
        <taxon>Daucus sect. Daucus</taxon>
    </lineage>
</organism>
<protein>
    <recommendedName>
        <fullName evidence="5">Agenet domain-containing protein</fullName>
    </recommendedName>
</protein>
<keyword evidence="7" id="KW-1185">Reference proteome</keyword>
<feature type="domain" description="Agenet" evidence="5">
    <location>
        <begin position="1"/>
        <end position="63"/>
    </location>
</feature>